<dbReference type="GO" id="GO:0005886">
    <property type="term" value="C:plasma membrane"/>
    <property type="evidence" value="ECO:0007669"/>
    <property type="project" value="TreeGrafter"/>
</dbReference>
<evidence type="ECO:0000313" key="6">
    <source>
        <dbReference type="EMBL" id="KAJ0395650.1"/>
    </source>
</evidence>
<dbReference type="Proteomes" id="UP001209570">
    <property type="component" value="Unassembled WGS sequence"/>
</dbReference>
<name>A0AAD5LXV6_PYTIN</name>
<evidence type="ECO:0000259" key="5">
    <source>
        <dbReference type="PROSITE" id="PS50892"/>
    </source>
</evidence>
<gene>
    <name evidence="6" type="ORF">P43SY_004745</name>
</gene>
<comment type="caution">
    <text evidence="6">The sequence shown here is derived from an EMBL/GenBank/DDBJ whole genome shotgun (WGS) entry which is preliminary data.</text>
</comment>
<organism evidence="6 7">
    <name type="scientific">Pythium insidiosum</name>
    <name type="common">Pythiosis disease agent</name>
    <dbReference type="NCBI Taxonomy" id="114742"/>
    <lineage>
        <taxon>Eukaryota</taxon>
        <taxon>Sar</taxon>
        <taxon>Stramenopiles</taxon>
        <taxon>Oomycota</taxon>
        <taxon>Peronosporomycetes</taxon>
        <taxon>Pythiales</taxon>
        <taxon>Pythiaceae</taxon>
        <taxon>Pythium</taxon>
    </lineage>
</organism>
<dbReference type="SUPFAM" id="SSF75011">
    <property type="entry name" value="3-carboxy-cis,cis-mucoante lactonizing enzyme"/>
    <property type="match status" value="1"/>
</dbReference>
<dbReference type="GO" id="GO:0005737">
    <property type="term" value="C:cytoplasm"/>
    <property type="evidence" value="ECO:0007669"/>
    <property type="project" value="UniProtKB-SubCell"/>
</dbReference>
<accession>A0AAD5LXV6</accession>
<keyword evidence="2" id="KW-0963">Cytoplasm</keyword>
<dbReference type="GO" id="GO:0006893">
    <property type="term" value="P:Golgi to plasma membrane transport"/>
    <property type="evidence" value="ECO:0007669"/>
    <property type="project" value="TreeGrafter"/>
</dbReference>
<comment type="subcellular location">
    <subcellularLocation>
        <location evidence="1">Cytoplasm</location>
    </subcellularLocation>
</comment>
<feature type="domain" description="V-SNARE coiled-coil homology" evidence="5">
    <location>
        <begin position="351"/>
        <end position="415"/>
    </location>
</feature>
<proteinExistence type="predicted"/>
<sequence>MHEETGKASTYTITPRDVGITTTEEDKHLQYVTAMAANPRDANQLLLAFEASATVFLWDFAKHKVIKEFSLAASKSSKHAAPSGSGVDAANEPNAVLSLSWHASGKRFVAGFKHGGFGVFRVDKDKGLYHTVPRLGTAVNDAAAVLMPIKQIQWICAPPTSRHSHLPGAIIFTGGRPATETHVITLVCPPRGMPDEDAITSLVKSEQILWQVATIDSPAECPSVGSRLDGIHAGIAYDGEIIIANAFGEIERLSLLAEAPARESAMLQLHSVTMRLWLEERKLAFDKEHAPSPKKKSGIAALKKLVTGVVKEAGDLNKVFHFSVEEAQRKQLMGNRKSVAQKGGENGEQDSSKQVSEGLAGTKDALAQATMKLHERGEKLGDLALKTEQMKDTAEDFYKTMKAFNDKNANKKWYEF</sequence>
<dbReference type="PANTHER" id="PTHR10241">
    <property type="entry name" value="LETHAL 2 GIANT LARVAE PROTEIN"/>
    <property type="match status" value="1"/>
</dbReference>
<keyword evidence="7" id="KW-1185">Reference proteome</keyword>
<dbReference type="GO" id="GO:0005096">
    <property type="term" value="F:GTPase activator activity"/>
    <property type="evidence" value="ECO:0007669"/>
    <property type="project" value="TreeGrafter"/>
</dbReference>
<evidence type="ECO:0000256" key="1">
    <source>
        <dbReference type="ARBA" id="ARBA00004496"/>
    </source>
</evidence>
<dbReference type="PROSITE" id="PS50892">
    <property type="entry name" value="V_SNARE"/>
    <property type="match status" value="1"/>
</dbReference>
<dbReference type="AlphaFoldDB" id="A0AAD5LXV6"/>
<dbReference type="Gene3D" id="1.20.5.110">
    <property type="match status" value="1"/>
</dbReference>
<dbReference type="GO" id="GO:0006887">
    <property type="term" value="P:exocytosis"/>
    <property type="evidence" value="ECO:0007669"/>
    <property type="project" value="TreeGrafter"/>
</dbReference>
<evidence type="ECO:0000256" key="4">
    <source>
        <dbReference type="SAM" id="MobiDB-lite"/>
    </source>
</evidence>
<dbReference type="CDD" id="cd15873">
    <property type="entry name" value="R-SNARE_STXBP5_6"/>
    <property type="match status" value="1"/>
</dbReference>
<dbReference type="SUPFAM" id="SSF58038">
    <property type="entry name" value="SNARE fusion complex"/>
    <property type="match status" value="1"/>
</dbReference>
<dbReference type="PANTHER" id="PTHR10241:SF25">
    <property type="entry name" value="TOMOSYN, ISOFORM C"/>
    <property type="match status" value="1"/>
</dbReference>
<dbReference type="InterPro" id="IPR042855">
    <property type="entry name" value="V_SNARE_CC"/>
</dbReference>
<evidence type="ECO:0000256" key="2">
    <source>
        <dbReference type="ARBA" id="ARBA00022490"/>
    </source>
</evidence>
<reference evidence="6" key="1">
    <citation type="submission" date="2021-12" db="EMBL/GenBank/DDBJ databases">
        <title>Prjna785345.</title>
        <authorList>
            <person name="Rujirawat T."/>
            <person name="Krajaejun T."/>
        </authorList>
    </citation>
    <scope>NUCLEOTIDE SEQUENCE</scope>
    <source>
        <strain evidence="6">Pi057C3</strain>
    </source>
</reference>
<feature type="region of interest" description="Disordered" evidence="4">
    <location>
        <begin position="333"/>
        <end position="359"/>
    </location>
</feature>
<evidence type="ECO:0000313" key="7">
    <source>
        <dbReference type="Proteomes" id="UP001209570"/>
    </source>
</evidence>
<dbReference type="InterPro" id="IPR015943">
    <property type="entry name" value="WD40/YVTN_repeat-like_dom_sf"/>
</dbReference>
<evidence type="ECO:0000256" key="3">
    <source>
        <dbReference type="PROSITE-ProRule" id="PRU00290"/>
    </source>
</evidence>
<dbReference type="EMBL" id="JAKCXM010000332">
    <property type="protein sequence ID" value="KAJ0395650.1"/>
    <property type="molecule type" value="Genomic_DNA"/>
</dbReference>
<dbReference type="GO" id="GO:0045159">
    <property type="term" value="F:myosin II binding"/>
    <property type="evidence" value="ECO:0007669"/>
    <property type="project" value="TreeGrafter"/>
</dbReference>
<dbReference type="GO" id="GO:0019905">
    <property type="term" value="F:syntaxin binding"/>
    <property type="evidence" value="ECO:0007669"/>
    <property type="project" value="TreeGrafter"/>
</dbReference>
<dbReference type="Gene3D" id="2.130.10.10">
    <property type="entry name" value="YVTN repeat-like/Quinoprotein amine dehydrogenase"/>
    <property type="match status" value="1"/>
</dbReference>
<keyword evidence="3" id="KW-0175">Coiled coil</keyword>
<protein>
    <recommendedName>
        <fullName evidence="5">V-SNARE coiled-coil homology domain-containing protein</fullName>
    </recommendedName>
</protein>